<comment type="caution">
    <text evidence="1">The sequence shown here is derived from an EMBL/GenBank/DDBJ whole genome shotgun (WGS) entry which is preliminary data.</text>
</comment>
<reference evidence="1" key="1">
    <citation type="submission" date="2021-03" db="EMBL/GenBank/DDBJ databases">
        <title>Evolutionary priming and transition to the ectomycorrhizal habit in an iconic lineage of mushroom-forming fungi: is preadaptation a requirement?</title>
        <authorList>
            <consortium name="DOE Joint Genome Institute"/>
            <person name="Looney B.P."/>
            <person name="Miyauchi S."/>
            <person name="Morin E."/>
            <person name="Drula E."/>
            <person name="Courty P.E."/>
            <person name="Chicoki N."/>
            <person name="Fauchery L."/>
            <person name="Kohler A."/>
            <person name="Kuo A."/>
            <person name="LaButti K."/>
            <person name="Pangilinan J."/>
            <person name="Lipzen A."/>
            <person name="Riley R."/>
            <person name="Andreopoulos W."/>
            <person name="He G."/>
            <person name="Johnson J."/>
            <person name="Barry K.W."/>
            <person name="Grigoriev I.V."/>
            <person name="Nagy L."/>
            <person name="Hibbett D."/>
            <person name="Henrissat B."/>
            <person name="Matheny P.B."/>
            <person name="Labbe J."/>
            <person name="Martin A.F."/>
        </authorList>
    </citation>
    <scope>NUCLEOTIDE SEQUENCE</scope>
    <source>
        <strain evidence="1">BPL698</strain>
    </source>
</reference>
<protein>
    <submittedName>
        <fullName evidence="1">Uncharacterized protein</fullName>
    </submittedName>
</protein>
<evidence type="ECO:0000313" key="1">
    <source>
        <dbReference type="EMBL" id="KAI9507273.1"/>
    </source>
</evidence>
<accession>A0ACC0U6E6</accession>
<organism evidence="1 2">
    <name type="scientific">Russula earlei</name>
    <dbReference type="NCBI Taxonomy" id="71964"/>
    <lineage>
        <taxon>Eukaryota</taxon>
        <taxon>Fungi</taxon>
        <taxon>Dikarya</taxon>
        <taxon>Basidiomycota</taxon>
        <taxon>Agaricomycotina</taxon>
        <taxon>Agaricomycetes</taxon>
        <taxon>Russulales</taxon>
        <taxon>Russulaceae</taxon>
        <taxon>Russula</taxon>
    </lineage>
</organism>
<proteinExistence type="predicted"/>
<name>A0ACC0U6E6_9AGAM</name>
<dbReference type="Proteomes" id="UP001207468">
    <property type="component" value="Unassembled WGS sequence"/>
</dbReference>
<keyword evidence="2" id="KW-1185">Reference proteome</keyword>
<dbReference type="EMBL" id="JAGFNK010000133">
    <property type="protein sequence ID" value="KAI9507273.1"/>
    <property type="molecule type" value="Genomic_DNA"/>
</dbReference>
<gene>
    <name evidence="1" type="ORF">F5148DRAFT_1285450</name>
</gene>
<sequence length="428" mass="46463">MDTPQIISCPVKPSRQTQLHQLERILTMIIGLILVIAGLCMYYYLVGVYESHCLPFPASHPGADAWPATCISHARWAPIKPQPLPGHPEIYQSHAWFALPADGLETLVLLSQDRRASGTVSFAQSPRAVSHVIEIEVQAFYESLDALRPERRTVCALRRSQGRYGIGVFAASGRQSGRDDGGARDRVALNVTVWLPGPRSGGSDAAFRVTPCLESDYSQFRHATGGDSPIYSFGRESPPVPPTDAPIELISVRLRLFLHLGGDALAHLAPGAQGTAWADKTQDVAPARYVRGKFNVTSYLELAATREPIAAGAPAYADNHGFHLDTQMPGTVSSASIQDSGFFHVDLHSPFGIGYFEQALDSDVDSAGKDMAWLGLACKGSFNLPAKVIRPHVNAEPGTEDLTEESRTRRMTSRIIGRGTCLIRGNLE</sequence>
<evidence type="ECO:0000313" key="2">
    <source>
        <dbReference type="Proteomes" id="UP001207468"/>
    </source>
</evidence>